<keyword evidence="13 15" id="KW-0456">Lyase</keyword>
<organism evidence="20 21">
    <name type="scientific">Acanthaster planci</name>
    <name type="common">Crown-of-thorns starfish</name>
    <dbReference type="NCBI Taxonomy" id="133434"/>
    <lineage>
        <taxon>Eukaryota</taxon>
        <taxon>Metazoa</taxon>
        <taxon>Echinodermata</taxon>
        <taxon>Eleutherozoa</taxon>
        <taxon>Asterozoa</taxon>
        <taxon>Asteroidea</taxon>
        <taxon>Valvatacea</taxon>
        <taxon>Valvatida</taxon>
        <taxon>Acanthasteridae</taxon>
        <taxon>Acanthaster</taxon>
    </lineage>
</organism>
<dbReference type="PRINTS" id="PR00255">
    <property type="entry name" value="NATPEPTIDER"/>
</dbReference>
<feature type="transmembrane region" description="Helical" evidence="17">
    <location>
        <begin position="501"/>
        <end position="525"/>
    </location>
</feature>
<keyword evidence="20" id="KW-1185">Reference proteome</keyword>
<sequence length="1107" mass="125619">MLGWCTCSFLVTESVSSQILCVMAMKINFVIFILPIFCIAFTTSTIDTQNVSVSDKTTGNPIFAVTAMLPSANSSHLLRYPFFQEMVFPAIDIANQKVRDTWGLNISFVRRDTRGNLVEGQVILIQTISENPVYQDAFFGPACEYVASGVGRLLGRYTIPHVTVGGRAYGFLNKYGRKSREFPTLTRVQGTYLKQAKFVIQYMLNMGWNHTFLIFFDNAKPINNDCPFGMAPIYNLMNKSGMLPKYKQMDGQEEYFSYEDLKTILVEMVQPASRVVVMCASGDSIRKIMLAAHELGMTNGEYAFFNIFLFDSNYFGDVTWKRGDKDDEAAKQAYRSLMTFTLRKPETPKFEAFAAEVKERALRDYNFSFDAVGEEVNTFVGAFHDAVILYALALNETLEEGGNPRDGKTLTHRMWNRTFEGIMGNVTIDSNGDREADYSLLEMTDIENGIFTVAGHYDGVAKKYTPVPGVVIDWPGKTPPKDVPDCGFKGEFCIEEDDTGFTVMIMMISMVVVIIVAAIIIIYVVRKYRLEMELANMVWKIKWEDITFNNKMDKQRKLTGSRVSLASGESGQSVWGGNQQIFTVTGYYKGNIIAIKKVNRLRVELTRNVLIDFKHMRDISHDHVTKFIGACIDPPNISVMTEYCPKGSLQDILENDSIELDEMFKYSLLYDIVKGMYYLHNSVIQTHGNLKSSNCVVDNRFVVKITDFGLHSFREPDHAFEPDEDDSFQYYQKRLWSAPELLRLPEMPLGGTQKADVYSFGIIVQEVIYRESVFYVANVDLSPKEIIHKVKQGNKPTFRPTLDRSTCPDEICSLCNRCWAEEPTDRPDFSQLRIIMRKLNKQNEGRSLVDNLLSRMEQYATNLEALVLERTEAFYEEKRKAEELLYQILPRPVAEELKKGKPVTAESFECVTIYFSDIVGFTSLSSESTPLQVVDLLNDLYTCFDSIVNNYDVYKVETIGDAYMVASGLPVRNGDFHAREVARMSLALLSAIKTFKIRHKPDRTLMLRIGLHSGPVVAGVVGLKMPRYCLFGDTVNTASRMESNGEAMKIHISSSIKKILDLFGTFVIELRGEVEMKGKGKQTTYWLLGELKDKNGLCDFKYQEIPV</sequence>
<evidence type="ECO:0000313" key="21">
    <source>
        <dbReference type="RefSeq" id="XP_022087152.1"/>
    </source>
</evidence>
<dbReference type="GO" id="GO:0005886">
    <property type="term" value="C:plasma membrane"/>
    <property type="evidence" value="ECO:0007669"/>
    <property type="project" value="UniProtKB-SubCell"/>
</dbReference>
<evidence type="ECO:0000256" key="14">
    <source>
        <dbReference type="ARBA" id="ARBA00023293"/>
    </source>
</evidence>
<dbReference type="FunFam" id="1.10.510.10:FF:000371">
    <property type="entry name" value="Guanylate cyclase"/>
    <property type="match status" value="1"/>
</dbReference>
<dbReference type="PANTHER" id="PTHR11920">
    <property type="entry name" value="GUANYLYL CYCLASE"/>
    <property type="match status" value="1"/>
</dbReference>
<keyword evidence="10 17" id="KW-0472">Membrane</keyword>
<comment type="similarity">
    <text evidence="15">Belongs to the adenylyl cyclase class-4/guanylyl cyclase family.</text>
</comment>
<dbReference type="CDD" id="cd07302">
    <property type="entry name" value="CHD"/>
    <property type="match status" value="1"/>
</dbReference>
<name>A0A8B7Y3P1_ACAPL</name>
<gene>
    <name evidence="21" type="primary">LOC110977382</name>
</gene>
<dbReference type="InterPro" id="IPR028082">
    <property type="entry name" value="Peripla_BP_I"/>
</dbReference>
<evidence type="ECO:0000256" key="4">
    <source>
        <dbReference type="ARBA" id="ARBA00022475"/>
    </source>
</evidence>
<keyword evidence="8 17" id="KW-1133">Transmembrane helix</keyword>
<evidence type="ECO:0000256" key="7">
    <source>
        <dbReference type="ARBA" id="ARBA00022741"/>
    </source>
</evidence>
<dbReference type="GO" id="GO:0004016">
    <property type="term" value="F:adenylate cyclase activity"/>
    <property type="evidence" value="ECO:0007669"/>
    <property type="project" value="TreeGrafter"/>
</dbReference>
<accession>A0A8B7Y3P1</accession>
<keyword evidence="11" id="KW-0675">Receptor</keyword>
<dbReference type="KEGG" id="aplc:110977382"/>
<dbReference type="InterPro" id="IPR001245">
    <property type="entry name" value="Ser-Thr/Tyr_kinase_cat_dom"/>
</dbReference>
<dbReference type="GO" id="GO:0017046">
    <property type="term" value="F:peptide hormone binding"/>
    <property type="evidence" value="ECO:0007669"/>
    <property type="project" value="TreeGrafter"/>
</dbReference>
<dbReference type="InterPro" id="IPR001170">
    <property type="entry name" value="ANPR/GUC"/>
</dbReference>
<dbReference type="EC" id="4.6.1.2" evidence="3 16"/>
<evidence type="ECO:0000256" key="16">
    <source>
        <dbReference type="RuleBase" id="RU003431"/>
    </source>
</evidence>
<evidence type="ECO:0000259" key="18">
    <source>
        <dbReference type="PROSITE" id="PS50011"/>
    </source>
</evidence>
<keyword evidence="5 17" id="KW-0812">Transmembrane</keyword>
<dbReference type="GO" id="GO:0005525">
    <property type="term" value="F:GTP binding"/>
    <property type="evidence" value="ECO:0007669"/>
    <property type="project" value="UniProtKB-KW"/>
</dbReference>
<evidence type="ECO:0000256" key="8">
    <source>
        <dbReference type="ARBA" id="ARBA00022989"/>
    </source>
</evidence>
<protein>
    <recommendedName>
        <fullName evidence="3 16">Guanylate cyclase</fullName>
        <ecNumber evidence="3 16">4.6.1.2</ecNumber>
    </recommendedName>
</protein>
<dbReference type="RefSeq" id="XP_022087152.1">
    <property type="nucleotide sequence ID" value="XM_022231460.1"/>
</dbReference>
<dbReference type="SUPFAM" id="SSF56112">
    <property type="entry name" value="Protein kinase-like (PK-like)"/>
    <property type="match status" value="1"/>
</dbReference>
<proteinExistence type="inferred from homology"/>
<dbReference type="Gene3D" id="1.10.510.10">
    <property type="entry name" value="Transferase(Phosphotransferase) domain 1"/>
    <property type="match status" value="1"/>
</dbReference>
<dbReference type="FunFam" id="3.30.70.1230:FF:000004">
    <property type="entry name" value="Guanylate cyclase"/>
    <property type="match status" value="1"/>
</dbReference>
<dbReference type="AlphaFoldDB" id="A0A8B7Y3P1"/>
<dbReference type="GO" id="GO:0004383">
    <property type="term" value="F:guanylate cyclase activity"/>
    <property type="evidence" value="ECO:0007669"/>
    <property type="project" value="UniProtKB-EC"/>
</dbReference>
<reference evidence="21" key="1">
    <citation type="submission" date="2025-08" db="UniProtKB">
        <authorList>
            <consortium name="RefSeq"/>
        </authorList>
    </citation>
    <scope>IDENTIFICATION</scope>
</reference>
<evidence type="ECO:0000256" key="9">
    <source>
        <dbReference type="ARBA" id="ARBA00023134"/>
    </source>
</evidence>
<keyword evidence="7" id="KW-0547">Nucleotide-binding</keyword>
<keyword evidence="6" id="KW-0732">Signal</keyword>
<dbReference type="InterPro" id="IPR000719">
    <property type="entry name" value="Prot_kinase_dom"/>
</dbReference>
<dbReference type="Gene3D" id="3.40.50.2300">
    <property type="match status" value="2"/>
</dbReference>
<evidence type="ECO:0000256" key="3">
    <source>
        <dbReference type="ARBA" id="ARBA00012202"/>
    </source>
</evidence>
<dbReference type="GO" id="GO:0035556">
    <property type="term" value="P:intracellular signal transduction"/>
    <property type="evidence" value="ECO:0007669"/>
    <property type="project" value="InterPro"/>
</dbReference>
<dbReference type="SUPFAM" id="SSF53822">
    <property type="entry name" value="Periplasmic binding protein-like I"/>
    <property type="match status" value="1"/>
</dbReference>
<evidence type="ECO:0000256" key="12">
    <source>
        <dbReference type="ARBA" id="ARBA00023180"/>
    </source>
</evidence>
<dbReference type="FunFam" id="3.30.200.20:FF:001106">
    <property type="entry name" value="Guanylate cyclase"/>
    <property type="match status" value="1"/>
</dbReference>
<evidence type="ECO:0000256" key="5">
    <source>
        <dbReference type="ARBA" id="ARBA00022692"/>
    </source>
</evidence>
<dbReference type="PROSITE" id="PS50011">
    <property type="entry name" value="PROTEIN_KINASE_DOM"/>
    <property type="match status" value="1"/>
</dbReference>
<comment type="subcellular location">
    <subcellularLocation>
        <location evidence="2">Cell membrane</location>
        <topology evidence="2">Single-pass type I membrane protein</topology>
    </subcellularLocation>
</comment>
<dbReference type="InterPro" id="IPR018297">
    <property type="entry name" value="A/G_cyclase_CS"/>
</dbReference>
<evidence type="ECO:0000256" key="10">
    <source>
        <dbReference type="ARBA" id="ARBA00023136"/>
    </source>
</evidence>
<dbReference type="SMART" id="SM00044">
    <property type="entry name" value="CYCc"/>
    <property type="match status" value="1"/>
</dbReference>
<dbReference type="Proteomes" id="UP000694845">
    <property type="component" value="Unplaced"/>
</dbReference>
<keyword evidence="12" id="KW-0325">Glycoprotein</keyword>
<evidence type="ECO:0000256" key="11">
    <source>
        <dbReference type="ARBA" id="ARBA00023170"/>
    </source>
</evidence>
<dbReference type="InterPro" id="IPR011009">
    <property type="entry name" value="Kinase-like_dom_sf"/>
</dbReference>
<dbReference type="GO" id="GO:0004672">
    <property type="term" value="F:protein kinase activity"/>
    <property type="evidence" value="ECO:0007669"/>
    <property type="project" value="InterPro"/>
</dbReference>
<dbReference type="PROSITE" id="PS50125">
    <property type="entry name" value="GUANYLATE_CYCLASE_2"/>
    <property type="match status" value="1"/>
</dbReference>
<dbReference type="InterPro" id="IPR001054">
    <property type="entry name" value="A/G_cyclase"/>
</dbReference>
<dbReference type="GeneID" id="110977382"/>
<dbReference type="OrthoDB" id="1890790at2759"/>
<dbReference type="InterPro" id="IPR029787">
    <property type="entry name" value="Nucleotide_cyclase"/>
</dbReference>
<dbReference type="InterPro" id="IPR001828">
    <property type="entry name" value="ANF_lig-bd_rcpt"/>
</dbReference>
<keyword evidence="9" id="KW-0342">GTP-binding</keyword>
<dbReference type="Gene3D" id="3.30.70.1230">
    <property type="entry name" value="Nucleotide cyclase"/>
    <property type="match status" value="1"/>
</dbReference>
<feature type="domain" description="Protein kinase" evidence="18">
    <location>
        <begin position="559"/>
        <end position="839"/>
    </location>
</feature>
<evidence type="ECO:0000259" key="19">
    <source>
        <dbReference type="PROSITE" id="PS50125"/>
    </source>
</evidence>
<feature type="domain" description="Guanylate cyclase" evidence="19">
    <location>
        <begin position="912"/>
        <end position="1042"/>
    </location>
</feature>
<dbReference type="PROSITE" id="PS00452">
    <property type="entry name" value="GUANYLATE_CYCLASE_1"/>
    <property type="match status" value="1"/>
</dbReference>
<dbReference type="InterPro" id="IPR050401">
    <property type="entry name" value="Cyclic_nucleotide_synthase"/>
</dbReference>
<keyword evidence="4" id="KW-1003">Cell membrane</keyword>
<dbReference type="GO" id="GO:0016941">
    <property type="term" value="F:natriuretic peptide receptor activity"/>
    <property type="evidence" value="ECO:0007669"/>
    <property type="project" value="TreeGrafter"/>
</dbReference>
<dbReference type="SUPFAM" id="SSF55073">
    <property type="entry name" value="Nucleotide cyclase"/>
    <property type="match status" value="1"/>
</dbReference>
<evidence type="ECO:0000256" key="17">
    <source>
        <dbReference type="SAM" id="Phobius"/>
    </source>
</evidence>
<dbReference type="Pfam" id="PF00211">
    <property type="entry name" value="Guanylate_cyc"/>
    <property type="match status" value="1"/>
</dbReference>
<evidence type="ECO:0000256" key="2">
    <source>
        <dbReference type="ARBA" id="ARBA00004251"/>
    </source>
</evidence>
<comment type="catalytic activity">
    <reaction evidence="1 16">
        <text>GTP = 3',5'-cyclic GMP + diphosphate</text>
        <dbReference type="Rhea" id="RHEA:13665"/>
        <dbReference type="ChEBI" id="CHEBI:33019"/>
        <dbReference type="ChEBI" id="CHEBI:37565"/>
        <dbReference type="ChEBI" id="CHEBI:57746"/>
        <dbReference type="EC" id="4.6.1.2"/>
    </reaction>
</comment>
<dbReference type="PANTHER" id="PTHR11920:SF494">
    <property type="entry name" value="ATRIAL NATRIURETIC PEPTIDE RECEPTOR 2"/>
    <property type="match status" value="1"/>
</dbReference>
<evidence type="ECO:0000256" key="1">
    <source>
        <dbReference type="ARBA" id="ARBA00001436"/>
    </source>
</evidence>
<evidence type="ECO:0000313" key="20">
    <source>
        <dbReference type="Proteomes" id="UP000694845"/>
    </source>
</evidence>
<dbReference type="Pfam" id="PF01094">
    <property type="entry name" value="ANF_receptor"/>
    <property type="match status" value="1"/>
</dbReference>
<dbReference type="GO" id="GO:0005524">
    <property type="term" value="F:ATP binding"/>
    <property type="evidence" value="ECO:0007669"/>
    <property type="project" value="InterPro"/>
</dbReference>
<dbReference type="GO" id="GO:0007168">
    <property type="term" value="P:receptor guanylyl cyclase signaling pathway"/>
    <property type="evidence" value="ECO:0007669"/>
    <property type="project" value="TreeGrafter"/>
</dbReference>
<evidence type="ECO:0000256" key="13">
    <source>
        <dbReference type="ARBA" id="ARBA00023239"/>
    </source>
</evidence>
<dbReference type="Pfam" id="PF07714">
    <property type="entry name" value="PK_Tyr_Ser-Thr"/>
    <property type="match status" value="1"/>
</dbReference>
<evidence type="ECO:0000256" key="6">
    <source>
        <dbReference type="ARBA" id="ARBA00022729"/>
    </source>
</evidence>
<evidence type="ECO:0000256" key="15">
    <source>
        <dbReference type="RuleBase" id="RU000405"/>
    </source>
</evidence>
<dbReference type="CDD" id="cd14042">
    <property type="entry name" value="PK_GC-A_B"/>
    <property type="match status" value="1"/>
</dbReference>
<keyword evidence="14 16" id="KW-0141">cGMP biosynthesis</keyword>